<name>A0A1M7HM94_9ACTN</name>
<organism evidence="1 2">
    <name type="scientific">Cryptosporangium aurantiacum</name>
    <dbReference type="NCBI Taxonomy" id="134849"/>
    <lineage>
        <taxon>Bacteria</taxon>
        <taxon>Bacillati</taxon>
        <taxon>Actinomycetota</taxon>
        <taxon>Actinomycetes</taxon>
        <taxon>Cryptosporangiales</taxon>
        <taxon>Cryptosporangiaceae</taxon>
        <taxon>Cryptosporangium</taxon>
    </lineage>
</organism>
<dbReference type="PANTHER" id="PTHR39441:SF1">
    <property type="entry name" value="DUF2252 DOMAIN-CONTAINING PROTEIN"/>
    <property type="match status" value="1"/>
</dbReference>
<evidence type="ECO:0000313" key="1">
    <source>
        <dbReference type="EMBL" id="SHM29574.1"/>
    </source>
</evidence>
<dbReference type="Proteomes" id="UP000184440">
    <property type="component" value="Unassembled WGS sequence"/>
</dbReference>
<dbReference type="STRING" id="134849.SAMN05443668_101230"/>
<protein>
    <submittedName>
        <fullName evidence="1">Uncharacterized conserved protein, DUF2252 family</fullName>
    </submittedName>
</protein>
<gene>
    <name evidence="1" type="ORF">SAMN05443668_101230</name>
</gene>
<dbReference type="RefSeq" id="WP_218617216.1">
    <property type="nucleotide sequence ID" value="NZ_FRCS01000001.1"/>
</dbReference>
<reference evidence="1 2" key="1">
    <citation type="submission" date="2016-11" db="EMBL/GenBank/DDBJ databases">
        <authorList>
            <person name="Jaros S."/>
            <person name="Januszkiewicz K."/>
            <person name="Wedrychowicz H."/>
        </authorList>
    </citation>
    <scope>NUCLEOTIDE SEQUENCE [LARGE SCALE GENOMIC DNA]</scope>
    <source>
        <strain evidence="1 2">DSM 46144</strain>
    </source>
</reference>
<dbReference type="InterPro" id="IPR018721">
    <property type="entry name" value="DUF2252"/>
</dbReference>
<evidence type="ECO:0000313" key="2">
    <source>
        <dbReference type="Proteomes" id="UP000184440"/>
    </source>
</evidence>
<dbReference type="SUPFAM" id="SSF56112">
    <property type="entry name" value="Protein kinase-like (PK-like)"/>
    <property type="match status" value="1"/>
</dbReference>
<dbReference type="AlphaFoldDB" id="A0A1M7HM94"/>
<proteinExistence type="predicted"/>
<dbReference type="EMBL" id="FRCS01000001">
    <property type="protein sequence ID" value="SHM29574.1"/>
    <property type="molecule type" value="Genomic_DNA"/>
</dbReference>
<dbReference type="Pfam" id="PF10009">
    <property type="entry name" value="DUF2252"/>
    <property type="match status" value="1"/>
</dbReference>
<dbReference type="PANTHER" id="PTHR39441">
    <property type="entry name" value="DUF2252 DOMAIN-CONTAINING PROTEIN"/>
    <property type="match status" value="1"/>
</dbReference>
<accession>A0A1M7HM94</accession>
<sequence>MSDTSASALIEAIAARPAEERSEQLIKILVDTFEPLIEAAPAAFRTKFRKMAADPFAFYRGSACIFYADVTDERIDVEDPWTDERTRRVWIQGDLHCQNFGTYMDSSGVLVFDVNDYDEAYVGHYTWDLQRLAASLALLGFGKALSDGTIERMIRTVSDAYLGTVRRFVAHHGDEEFRLTLDSATGVLRDVLLDSRMQTRIALLQRTTTIRNSDRVFREGPGVRLLESSEKELVEAAFRQYLETIPAGKRKDVHSYVVKDIVGRSGFGIGSAGLPAYNLLVEGATQALENDVVLSMKQGNIAAPSRVVHDASIAGYFRHHGHRTVVSQRALQAHADPWLGWTEINGVGQVVQELSPYENDIDWSDVNEPADIMPLLDQLGQAVAKVHCVSDADSEQSLVKFQTEDAIVTAVGDRDDEFAADLVAFGLGYARQVRDDHRYFVDAFRNGRIPGVDGG</sequence>
<dbReference type="InterPro" id="IPR011009">
    <property type="entry name" value="Kinase-like_dom_sf"/>
</dbReference>
<keyword evidence="2" id="KW-1185">Reference proteome</keyword>